<evidence type="ECO:0000256" key="7">
    <source>
        <dbReference type="SAM" id="MobiDB-lite"/>
    </source>
</evidence>
<keyword evidence="2" id="KW-0479">Metal-binding</keyword>
<dbReference type="Pfam" id="PF13613">
    <property type="entry name" value="HTH_Tnp_4"/>
    <property type="match status" value="1"/>
</dbReference>
<organism evidence="9 10">
    <name type="scientific">Salarias fasciatus</name>
    <name type="common">Jewelled blenny</name>
    <name type="synonym">Blennius fasciatus</name>
    <dbReference type="NCBI Taxonomy" id="181472"/>
    <lineage>
        <taxon>Eukaryota</taxon>
        <taxon>Metazoa</taxon>
        <taxon>Chordata</taxon>
        <taxon>Craniata</taxon>
        <taxon>Vertebrata</taxon>
        <taxon>Euteleostomi</taxon>
        <taxon>Actinopterygii</taxon>
        <taxon>Neopterygii</taxon>
        <taxon>Teleostei</taxon>
        <taxon>Neoteleostei</taxon>
        <taxon>Acanthomorphata</taxon>
        <taxon>Ovalentaria</taxon>
        <taxon>Blenniimorphae</taxon>
        <taxon>Blenniiformes</taxon>
        <taxon>Blennioidei</taxon>
        <taxon>Blenniidae</taxon>
        <taxon>Salariinae</taxon>
        <taxon>Salarias</taxon>
    </lineage>
</organism>
<evidence type="ECO:0000259" key="8">
    <source>
        <dbReference type="PROSITE" id="PS50950"/>
    </source>
</evidence>
<dbReference type="OMA" id="CHATLAM"/>
<dbReference type="Pfam" id="PF05485">
    <property type="entry name" value="THAP"/>
    <property type="match status" value="1"/>
</dbReference>
<dbReference type="Proteomes" id="UP000472267">
    <property type="component" value="Chromosome 10"/>
</dbReference>
<evidence type="ECO:0000256" key="5">
    <source>
        <dbReference type="ARBA" id="ARBA00023125"/>
    </source>
</evidence>
<keyword evidence="5 6" id="KW-0238">DNA-binding</keyword>
<dbReference type="PANTHER" id="PTHR23080:SF63">
    <property type="entry name" value="TICK TRANSPOSON"/>
    <property type="match status" value="1"/>
</dbReference>
<dbReference type="GO" id="GO:0008270">
    <property type="term" value="F:zinc ion binding"/>
    <property type="evidence" value="ECO:0007669"/>
    <property type="project" value="UniProtKB-KW"/>
</dbReference>
<evidence type="ECO:0000256" key="1">
    <source>
        <dbReference type="ARBA" id="ARBA00001968"/>
    </source>
</evidence>
<evidence type="ECO:0000256" key="3">
    <source>
        <dbReference type="ARBA" id="ARBA00022771"/>
    </source>
</evidence>
<dbReference type="SUPFAM" id="SSF57716">
    <property type="entry name" value="Glucocorticoid receptor-like (DNA-binding domain)"/>
    <property type="match status" value="1"/>
</dbReference>
<dbReference type="RefSeq" id="XP_029957071.1">
    <property type="nucleotide sequence ID" value="XM_030101211.1"/>
</dbReference>
<sequence>MVNFCAIVGCATRADRDVSRSFFRIPALVTHQGEQTREVSQRRRDGWLKRISRDVQESSIKNMRVCDLHFVSGHPSDLFPPDTIDWLPSVNLGHSKFPAPPPGALAREERARRRNKRRKDLEGADSLVALQNDSSSDCATDVCEPMEDHTYIRQPEERETGQECQTDLTGTAITGMQDEINRLTAENLGLKKKLATAEFGEESLKDDEEKVRFYTGLPTYAVLMMVLGLVSDHISVTARSSLTKFQQVFMVLMKLRLHTSVQDLAYRFNTSTSTISRTFALCVDVLYKKTSFFVKWPSREEIQMTMPMVFRTNFGVRVAAVIDCFEVFTDRPTSLVAQAQTWSDYKPHNTVKFLMGITPQGFISFVSPAWDGRASDQEITEESGILDDLLPGDVVLAGRGFDVMDGAGLTCAEVEIQGRKQLSMAELMDTRKLSSVRAHVERLIGCVRQRYRILAGPLPTGYLLTKDADDKTLMDKIVHLCCALTNIADTVLPFD</sequence>
<proteinExistence type="predicted"/>
<dbReference type="AlphaFoldDB" id="A0A672FSL9"/>
<dbReference type="GO" id="GO:0003677">
    <property type="term" value="F:DNA binding"/>
    <property type="evidence" value="ECO:0007669"/>
    <property type="project" value="UniProtKB-UniRule"/>
</dbReference>
<dbReference type="OrthoDB" id="6369483at2759"/>
<reference evidence="9" key="2">
    <citation type="submission" date="2025-08" db="UniProtKB">
        <authorList>
            <consortium name="Ensembl"/>
        </authorList>
    </citation>
    <scope>IDENTIFICATION</scope>
</reference>
<dbReference type="GeneID" id="115395600"/>
<evidence type="ECO:0000256" key="4">
    <source>
        <dbReference type="ARBA" id="ARBA00022833"/>
    </source>
</evidence>
<dbReference type="PROSITE" id="PS50950">
    <property type="entry name" value="ZF_THAP"/>
    <property type="match status" value="1"/>
</dbReference>
<evidence type="ECO:0000256" key="6">
    <source>
        <dbReference type="PROSITE-ProRule" id="PRU00309"/>
    </source>
</evidence>
<dbReference type="Pfam" id="PF13359">
    <property type="entry name" value="DDE_Tnp_4"/>
    <property type="match status" value="1"/>
</dbReference>
<feature type="domain" description="THAP-type" evidence="8">
    <location>
        <begin position="1"/>
        <end position="91"/>
    </location>
</feature>
<dbReference type="InterPro" id="IPR006612">
    <property type="entry name" value="THAP_Znf"/>
</dbReference>
<keyword evidence="10" id="KW-1185">Reference proteome</keyword>
<evidence type="ECO:0000313" key="10">
    <source>
        <dbReference type="Proteomes" id="UP000472267"/>
    </source>
</evidence>
<dbReference type="InterPro" id="IPR027806">
    <property type="entry name" value="HARBI1_dom"/>
</dbReference>
<reference evidence="9" key="1">
    <citation type="submission" date="2019-06" db="EMBL/GenBank/DDBJ databases">
        <authorList>
            <consortium name="Wellcome Sanger Institute Data Sharing"/>
        </authorList>
    </citation>
    <scope>NUCLEOTIDE SEQUENCE [LARGE SCALE GENOMIC DNA]</scope>
</reference>
<dbReference type="InterPro" id="IPR027805">
    <property type="entry name" value="Transposase_HTH_dom"/>
</dbReference>
<gene>
    <name evidence="9" type="primary">LOC115395600</name>
</gene>
<dbReference type="InParanoid" id="A0A672FSL9"/>
<evidence type="ECO:0000256" key="2">
    <source>
        <dbReference type="ARBA" id="ARBA00022723"/>
    </source>
</evidence>
<reference evidence="9" key="3">
    <citation type="submission" date="2025-09" db="UniProtKB">
        <authorList>
            <consortium name="Ensembl"/>
        </authorList>
    </citation>
    <scope>IDENTIFICATION</scope>
</reference>
<comment type="cofactor">
    <cofactor evidence="1">
        <name>a divalent metal cation</name>
        <dbReference type="ChEBI" id="CHEBI:60240"/>
    </cofactor>
</comment>
<name>A0A672FSL9_SALFA</name>
<dbReference type="SMART" id="SM00980">
    <property type="entry name" value="THAP"/>
    <property type="match status" value="1"/>
</dbReference>
<keyword evidence="4" id="KW-0862">Zinc</keyword>
<protein>
    <submittedName>
        <fullName evidence="9">Uncharacterized LOC115395600</fullName>
    </submittedName>
</protein>
<feature type="region of interest" description="Disordered" evidence="7">
    <location>
        <begin position="95"/>
        <end position="127"/>
    </location>
</feature>
<keyword evidence="3 6" id="KW-0863">Zinc-finger</keyword>
<dbReference type="Ensembl" id="ENSSFAT00005008145.1">
    <property type="protein sequence ID" value="ENSSFAP00005007750.1"/>
    <property type="gene ID" value="ENSSFAG00005004578.1"/>
</dbReference>
<accession>A0A672FSL9</accession>
<evidence type="ECO:0000313" key="9">
    <source>
        <dbReference type="Ensembl" id="ENSSFAP00005007750.1"/>
    </source>
</evidence>
<dbReference type="PANTHER" id="PTHR23080">
    <property type="entry name" value="THAP DOMAIN PROTEIN"/>
    <property type="match status" value="1"/>
</dbReference>